<evidence type="ECO:0000313" key="3">
    <source>
        <dbReference type="Proteomes" id="UP001634394"/>
    </source>
</evidence>
<dbReference type="AlphaFoldDB" id="A0ABD3T3M8"/>
<dbReference type="Proteomes" id="UP001634394">
    <property type="component" value="Unassembled WGS sequence"/>
</dbReference>
<organism evidence="2 3">
    <name type="scientific">Sinanodonta woodiana</name>
    <name type="common">Chinese pond mussel</name>
    <name type="synonym">Anodonta woodiana</name>
    <dbReference type="NCBI Taxonomy" id="1069815"/>
    <lineage>
        <taxon>Eukaryota</taxon>
        <taxon>Metazoa</taxon>
        <taxon>Spiralia</taxon>
        <taxon>Lophotrochozoa</taxon>
        <taxon>Mollusca</taxon>
        <taxon>Bivalvia</taxon>
        <taxon>Autobranchia</taxon>
        <taxon>Heteroconchia</taxon>
        <taxon>Palaeoheterodonta</taxon>
        <taxon>Unionida</taxon>
        <taxon>Unionoidea</taxon>
        <taxon>Unionidae</taxon>
        <taxon>Unioninae</taxon>
        <taxon>Sinanodonta</taxon>
    </lineage>
</organism>
<evidence type="ECO:0000313" key="2">
    <source>
        <dbReference type="EMBL" id="KAL3831519.1"/>
    </source>
</evidence>
<feature type="chain" id="PRO_5044885419" evidence="1">
    <location>
        <begin position="20"/>
        <end position="237"/>
    </location>
</feature>
<name>A0ABD3T3M8_SINWO</name>
<feature type="signal peptide" evidence="1">
    <location>
        <begin position="1"/>
        <end position="19"/>
    </location>
</feature>
<proteinExistence type="predicted"/>
<keyword evidence="1" id="KW-0732">Signal</keyword>
<evidence type="ECO:0000256" key="1">
    <source>
        <dbReference type="SAM" id="SignalP"/>
    </source>
</evidence>
<reference evidence="2 3" key="1">
    <citation type="submission" date="2024-11" db="EMBL/GenBank/DDBJ databases">
        <title>Chromosome-level genome assembly of the freshwater bivalve Anodonta woodiana.</title>
        <authorList>
            <person name="Chen X."/>
        </authorList>
    </citation>
    <scope>NUCLEOTIDE SEQUENCE [LARGE SCALE GENOMIC DNA]</scope>
    <source>
        <strain evidence="2">MN2024</strain>
        <tissue evidence="2">Gills</tissue>
    </source>
</reference>
<comment type="caution">
    <text evidence="2">The sequence shown here is derived from an EMBL/GenBank/DDBJ whole genome shotgun (WGS) entry which is preliminary data.</text>
</comment>
<sequence length="237" mass="27526">MPGLISYVILGYMMAMVLVCSDCKEKPTFQNNLQDIKKFIELEKIKRKIKNNINIREFTGNRTISDLVPTEYPPMSRPVLIISEHADSQDCMLFPLTKANVTAEEVLVQVDLWVYIKVNKMKRKETKRNNRKKNGRRLKIAATSERQKLSILSVRVKKSKWHKLQLPLSLIQTSLVSPDKNLILCLTCSRCNKRYKLVLMCKDSSVGKNSNKRPARKMSDTKTHWPFIVLHMKSQMF</sequence>
<gene>
    <name evidence="2" type="ORF">ACJMK2_023260</name>
</gene>
<protein>
    <submittedName>
        <fullName evidence="2">Uncharacterized protein</fullName>
    </submittedName>
</protein>
<keyword evidence="3" id="KW-1185">Reference proteome</keyword>
<accession>A0ABD3T3M8</accession>
<dbReference type="EMBL" id="JBJQND010000019">
    <property type="protein sequence ID" value="KAL3831519.1"/>
    <property type="molecule type" value="Genomic_DNA"/>
</dbReference>